<feature type="domain" description="Rhodanese" evidence="1">
    <location>
        <begin position="100"/>
        <end position="187"/>
    </location>
</feature>
<evidence type="ECO:0000313" key="3">
    <source>
        <dbReference type="Proteomes" id="UP000290439"/>
    </source>
</evidence>
<dbReference type="InterPro" id="IPR001763">
    <property type="entry name" value="Rhodanese-like_dom"/>
</dbReference>
<keyword evidence="2" id="KW-0808">Transferase</keyword>
<dbReference type="EMBL" id="LR215973">
    <property type="protein sequence ID" value="VFB00611.1"/>
    <property type="molecule type" value="Genomic_DNA"/>
</dbReference>
<dbReference type="PROSITE" id="PS50206">
    <property type="entry name" value="RHODANESE_3"/>
    <property type="match status" value="1"/>
</dbReference>
<dbReference type="GO" id="GO:0004792">
    <property type="term" value="F:thiosulfate-cyanide sulfurtransferase activity"/>
    <property type="evidence" value="ECO:0007669"/>
    <property type="project" value="UniProtKB-EC"/>
</dbReference>
<dbReference type="AlphaFoldDB" id="A0A4U8W3A4"/>
<accession>A0A4U8W3A4</accession>
<dbReference type="SUPFAM" id="SSF52821">
    <property type="entry name" value="Rhodanese/Cell cycle control phosphatase"/>
    <property type="match status" value="1"/>
</dbReference>
<dbReference type="PANTHER" id="PTHR43031">
    <property type="entry name" value="FAD-DEPENDENT OXIDOREDUCTASE"/>
    <property type="match status" value="1"/>
</dbReference>
<name>A0A4U8W3A4_9NOCA</name>
<gene>
    <name evidence="2" type="primary">glpE</name>
    <name evidence="2" type="ORF">NCTC10797_04411</name>
</gene>
<evidence type="ECO:0000259" key="1">
    <source>
        <dbReference type="PROSITE" id="PS50206"/>
    </source>
</evidence>
<protein>
    <submittedName>
        <fullName evidence="2">Thiosulfate sulfurtransferase glpE</fullName>
        <ecNumber evidence="2">2.8.1.1</ecNumber>
    </submittedName>
</protein>
<organism evidence="2 3">
    <name type="scientific">Nocardia cyriacigeorgica</name>
    <dbReference type="NCBI Taxonomy" id="135487"/>
    <lineage>
        <taxon>Bacteria</taxon>
        <taxon>Bacillati</taxon>
        <taxon>Actinomycetota</taxon>
        <taxon>Actinomycetes</taxon>
        <taxon>Mycobacteriales</taxon>
        <taxon>Nocardiaceae</taxon>
        <taxon>Nocardia</taxon>
    </lineage>
</organism>
<sequence>MSGKPHLWISLWNLWITTPTYPQTPRNRGIGRERARHNLRGVRCFGAYQGPVFAPMGGHGNPRSYGTHGRIEHVTSSEVPTVPLNEVPGEFDDSVRAAAEKAGAILLDVREPDEWALGHAPGAVHIPVDDIPARLDELDYDAQLYVICRQGGRSFEAVKYLTHVGFDAVCVVGGMVEWQRTGRPLVGEGEHEPKIY</sequence>
<dbReference type="CDD" id="cd00158">
    <property type="entry name" value="RHOD"/>
    <property type="match status" value="1"/>
</dbReference>
<dbReference type="InterPro" id="IPR050229">
    <property type="entry name" value="GlpE_sulfurtransferase"/>
</dbReference>
<dbReference type="SMART" id="SM00450">
    <property type="entry name" value="RHOD"/>
    <property type="match status" value="1"/>
</dbReference>
<dbReference type="Pfam" id="PF00581">
    <property type="entry name" value="Rhodanese"/>
    <property type="match status" value="1"/>
</dbReference>
<dbReference type="Gene3D" id="3.40.250.10">
    <property type="entry name" value="Rhodanese-like domain"/>
    <property type="match status" value="1"/>
</dbReference>
<dbReference type="Proteomes" id="UP000290439">
    <property type="component" value="Chromosome"/>
</dbReference>
<dbReference type="PANTHER" id="PTHR43031:SF1">
    <property type="entry name" value="PYRIDINE NUCLEOTIDE-DISULPHIDE OXIDOREDUCTASE"/>
    <property type="match status" value="1"/>
</dbReference>
<proteinExistence type="predicted"/>
<reference evidence="2 3" key="1">
    <citation type="submission" date="2019-02" db="EMBL/GenBank/DDBJ databases">
        <authorList>
            <consortium name="Pathogen Informatics"/>
        </authorList>
    </citation>
    <scope>NUCLEOTIDE SEQUENCE [LARGE SCALE GENOMIC DNA]</scope>
    <source>
        <strain evidence="2 3">3012STDY6756504</strain>
    </source>
</reference>
<dbReference type="EC" id="2.8.1.1" evidence="2"/>
<evidence type="ECO:0000313" key="2">
    <source>
        <dbReference type="EMBL" id="VFB00611.1"/>
    </source>
</evidence>
<dbReference type="InterPro" id="IPR036873">
    <property type="entry name" value="Rhodanese-like_dom_sf"/>
</dbReference>